<sequence length="89" mass="10135">MKIRQVGANMTEVHIPGATILFSYETPVAAQVFEKTGVRYYRTEKRGSTTTSKHIGKWLDGCKFTEKPQEFFEHLVQVKPMDGLIPAYV</sequence>
<organism evidence="2 3">
    <name type="scientific">Anaeroselena agilis</name>
    <dbReference type="NCBI Taxonomy" id="3063788"/>
    <lineage>
        <taxon>Bacteria</taxon>
        <taxon>Bacillati</taxon>
        <taxon>Bacillota</taxon>
        <taxon>Negativicutes</taxon>
        <taxon>Acetonemataceae</taxon>
        <taxon>Anaeroselena</taxon>
    </lineage>
</organism>
<evidence type="ECO:0000313" key="3">
    <source>
        <dbReference type="Proteomes" id="UP001254848"/>
    </source>
</evidence>
<keyword evidence="3" id="KW-1185">Reference proteome</keyword>
<dbReference type="Proteomes" id="UP001254848">
    <property type="component" value="Unassembled WGS sequence"/>
</dbReference>
<name>A0ABU3NUX6_9FIRM</name>
<dbReference type="EMBL" id="JAUOZS010000001">
    <property type="protein sequence ID" value="MDT8900614.1"/>
    <property type="molecule type" value="Genomic_DNA"/>
</dbReference>
<comment type="caution">
    <text evidence="2">The sequence shown here is derived from an EMBL/GenBank/DDBJ whole genome shotgun (WGS) entry which is preliminary data.</text>
</comment>
<feature type="domain" description="DUF8033" evidence="1">
    <location>
        <begin position="2"/>
        <end position="73"/>
    </location>
</feature>
<reference evidence="2 3" key="1">
    <citation type="submission" date="2023-07" db="EMBL/GenBank/DDBJ databases">
        <title>The novel representative of Negativicutes class, Anaeroselena agilis gen. nov. sp. nov.</title>
        <authorList>
            <person name="Prokofeva M.I."/>
            <person name="Elcheninov A.G."/>
            <person name="Klyukina A."/>
            <person name="Kublanov I.V."/>
            <person name="Frolov E.N."/>
            <person name="Podosokorskaya O.A."/>
        </authorList>
    </citation>
    <scope>NUCLEOTIDE SEQUENCE [LARGE SCALE GENOMIC DNA]</scope>
    <source>
        <strain evidence="2 3">4137-cl</strain>
    </source>
</reference>
<dbReference type="InterPro" id="IPR058346">
    <property type="entry name" value="DUF8033"/>
</dbReference>
<protein>
    <recommendedName>
        <fullName evidence="1">DUF8033 domain-containing protein</fullName>
    </recommendedName>
</protein>
<gene>
    <name evidence="2" type="ORF">Q4T40_05085</name>
</gene>
<evidence type="ECO:0000313" key="2">
    <source>
        <dbReference type="EMBL" id="MDT8900614.1"/>
    </source>
</evidence>
<dbReference type="Pfam" id="PF26096">
    <property type="entry name" value="DUF8033"/>
    <property type="match status" value="1"/>
</dbReference>
<evidence type="ECO:0000259" key="1">
    <source>
        <dbReference type="Pfam" id="PF26096"/>
    </source>
</evidence>
<dbReference type="RefSeq" id="WP_413779150.1">
    <property type="nucleotide sequence ID" value="NZ_JAUOZS010000001.1"/>
</dbReference>
<proteinExistence type="predicted"/>
<accession>A0ABU3NUX6</accession>